<evidence type="ECO:0000256" key="1">
    <source>
        <dbReference type="SAM" id="MobiDB-lite"/>
    </source>
</evidence>
<evidence type="ECO:0000313" key="3">
    <source>
        <dbReference type="Proteomes" id="UP000000849"/>
    </source>
</evidence>
<dbReference type="HOGENOM" id="CLU_052626_5_0_11"/>
<sequence>MRRPAPVPDRLLAHAELQEALLDAQQCDAAGVGPARRAALRRAGLLATVVRGVHDAAPALDAAACGRAPWAGHDPDDHRRRRAAWIALLALGREHAVATGACALALLGVQGLPRSIRPEGALRDGSHRTPGGGVRVRCVVPDRVERVGRARVVDPVTALAQAVVELGRDHAVAVLDSAVQRHVIGPDGVDDVARLLHGRRGSRRVAEWWDLVDGRAQSPLETRARLQCRDAGLAPHDLQVPVKDADGRVLARGDLGWWLADGRLLVAEIDGSARTARPTRCTTTARARTRSWPPVRSSSASRPPTSAPAASRPPSPATSTVPDAGMQRRRVDSGGSAAGDAPRPARWAGAT</sequence>
<dbReference type="OrthoDB" id="5143202at2"/>
<name>D5UII5_CELFN</name>
<keyword evidence="3" id="KW-1185">Reference proteome</keyword>
<feature type="compositionally biased region" description="Low complexity" evidence="1">
    <location>
        <begin position="293"/>
        <end position="310"/>
    </location>
</feature>
<feature type="compositionally biased region" description="Low complexity" evidence="1">
    <location>
        <begin position="274"/>
        <end position="286"/>
    </location>
</feature>
<dbReference type="STRING" id="446466.Cfla_0572"/>
<proteinExistence type="predicted"/>
<dbReference type="Proteomes" id="UP000000849">
    <property type="component" value="Chromosome"/>
</dbReference>
<protein>
    <submittedName>
        <fullName evidence="2">Uncharacterized protein</fullName>
    </submittedName>
</protein>
<accession>D5UII5</accession>
<dbReference type="eggNOG" id="COG5340">
    <property type="taxonomic scope" value="Bacteria"/>
</dbReference>
<gene>
    <name evidence="2" type="ordered locus">Cfla_0572</name>
</gene>
<dbReference type="KEGG" id="cfl:Cfla_0572"/>
<reference evidence="2 3" key="1">
    <citation type="journal article" date="2010" name="Stand. Genomic Sci.">
        <title>Complete genome sequence of Cellulomonas flavigena type strain (134).</title>
        <authorList>
            <person name="Abt B."/>
            <person name="Foster B."/>
            <person name="Lapidus A."/>
            <person name="Clum A."/>
            <person name="Sun H."/>
            <person name="Pukall R."/>
            <person name="Lucas S."/>
            <person name="Glavina Del Rio T."/>
            <person name="Nolan M."/>
            <person name="Tice H."/>
            <person name="Cheng J.F."/>
            <person name="Pitluck S."/>
            <person name="Liolios K."/>
            <person name="Ivanova N."/>
            <person name="Mavromatis K."/>
            <person name="Ovchinnikova G."/>
            <person name="Pati A."/>
            <person name="Goodwin L."/>
            <person name="Chen A."/>
            <person name="Palaniappan K."/>
            <person name="Land M."/>
            <person name="Hauser L."/>
            <person name="Chang Y.J."/>
            <person name="Jeffries C.D."/>
            <person name="Rohde M."/>
            <person name="Goker M."/>
            <person name="Woyke T."/>
            <person name="Bristow J."/>
            <person name="Eisen J.A."/>
            <person name="Markowitz V."/>
            <person name="Hugenholtz P."/>
            <person name="Kyrpides N.C."/>
            <person name="Klenk H.P."/>
        </authorList>
    </citation>
    <scope>NUCLEOTIDE SEQUENCE [LARGE SCALE GENOMIC DNA]</scope>
    <source>
        <strain evidence="3">ATCC 482 / DSM 20109 / BCRC 11376 / JCM 18109 / NBRC 3775 / NCIMB 8073 / NRS 134</strain>
    </source>
</reference>
<dbReference type="EMBL" id="CP001964">
    <property type="protein sequence ID" value="ADG73484.1"/>
    <property type="molecule type" value="Genomic_DNA"/>
</dbReference>
<feature type="region of interest" description="Disordered" evidence="1">
    <location>
        <begin position="274"/>
        <end position="351"/>
    </location>
</feature>
<dbReference type="AlphaFoldDB" id="D5UII5"/>
<organism evidence="2 3">
    <name type="scientific">Cellulomonas flavigena (strain ATCC 482 / DSM 20109 / BCRC 11376 / JCM 18109 / NBRC 3775 / NCIMB 8073 / NRS 134)</name>
    <dbReference type="NCBI Taxonomy" id="446466"/>
    <lineage>
        <taxon>Bacteria</taxon>
        <taxon>Bacillati</taxon>
        <taxon>Actinomycetota</taxon>
        <taxon>Actinomycetes</taxon>
        <taxon>Micrococcales</taxon>
        <taxon>Cellulomonadaceae</taxon>
        <taxon>Cellulomonas</taxon>
    </lineage>
</organism>
<dbReference type="RefSeq" id="WP_013115818.1">
    <property type="nucleotide sequence ID" value="NC_014151.1"/>
</dbReference>
<evidence type="ECO:0000313" key="2">
    <source>
        <dbReference type="EMBL" id="ADG73484.1"/>
    </source>
</evidence>